<dbReference type="FunFam" id="2.40.50.1020:FF:000004">
    <property type="entry name" value="DNA-binding response regulator"/>
    <property type="match status" value="1"/>
</dbReference>
<evidence type="ECO:0000259" key="2">
    <source>
        <dbReference type="PROSITE" id="PS50110"/>
    </source>
</evidence>
<dbReference type="Pfam" id="PF00072">
    <property type="entry name" value="Response_reg"/>
    <property type="match status" value="1"/>
</dbReference>
<dbReference type="PANTHER" id="PTHR37299">
    <property type="entry name" value="TRANSCRIPTIONAL REGULATOR-RELATED"/>
    <property type="match status" value="1"/>
</dbReference>
<evidence type="ECO:0000256" key="1">
    <source>
        <dbReference type="PROSITE-ProRule" id="PRU00169"/>
    </source>
</evidence>
<feature type="modified residue" description="4-aspartylphosphate" evidence="1">
    <location>
        <position position="54"/>
    </location>
</feature>
<accession>A0A1T5M0N0</accession>
<feature type="domain" description="HTH LytTR-type" evidence="3">
    <location>
        <begin position="135"/>
        <end position="209"/>
    </location>
</feature>
<dbReference type="SUPFAM" id="SSF52172">
    <property type="entry name" value="CheY-like"/>
    <property type="match status" value="1"/>
</dbReference>
<dbReference type="PROSITE" id="PS50110">
    <property type="entry name" value="RESPONSE_REGULATORY"/>
    <property type="match status" value="1"/>
</dbReference>
<dbReference type="SMART" id="SM00448">
    <property type="entry name" value="REC"/>
    <property type="match status" value="1"/>
</dbReference>
<dbReference type="GO" id="GO:0003677">
    <property type="term" value="F:DNA binding"/>
    <property type="evidence" value="ECO:0007669"/>
    <property type="project" value="InterPro"/>
</dbReference>
<dbReference type="PROSITE" id="PS50930">
    <property type="entry name" value="HTH_LYTTR"/>
    <property type="match status" value="1"/>
</dbReference>
<gene>
    <name evidence="4" type="ORF">SAMN05660236_4015</name>
</gene>
<sequence length="239" mass="27575">MIQCLIVDDEPIALDILESYVRKTPFLELKGKCNGVLEALQQMQDQSIDLLFLDIQMPDVNGIEFSRTLNDKVKVIFTTAFEQYALEGFKVNALDYLLKPFNYQEFLKAAMKAKTWFDMVENKSSPSTAVTKDSILVNSEYKLVKIDLKDILYFEGLKDYVKIFTAGATRPVMSLMSLKTLEEQLPADQFMRVHRSYIVNLDKINTIERSAIHIEKASIPIADKYKDAFNDFLSRRFLR</sequence>
<name>A0A1T5M0N0_9BACT</name>
<keyword evidence="5" id="KW-1185">Reference proteome</keyword>
<dbReference type="SMART" id="SM00850">
    <property type="entry name" value="LytTR"/>
    <property type="match status" value="1"/>
</dbReference>
<dbReference type="STRING" id="688867.SAMN05660236_4015"/>
<dbReference type="GO" id="GO:0000156">
    <property type="term" value="F:phosphorelay response regulator activity"/>
    <property type="evidence" value="ECO:0007669"/>
    <property type="project" value="InterPro"/>
</dbReference>
<dbReference type="Gene3D" id="3.40.50.2300">
    <property type="match status" value="1"/>
</dbReference>
<dbReference type="Gene3D" id="2.40.50.1020">
    <property type="entry name" value="LytTr DNA-binding domain"/>
    <property type="match status" value="1"/>
</dbReference>
<dbReference type="OrthoDB" id="1646880at2"/>
<dbReference type="InterPro" id="IPR007492">
    <property type="entry name" value="LytTR_DNA-bd_dom"/>
</dbReference>
<keyword evidence="1" id="KW-0597">Phosphoprotein</keyword>
<dbReference type="Proteomes" id="UP000190961">
    <property type="component" value="Unassembled WGS sequence"/>
</dbReference>
<dbReference type="RefSeq" id="WP_079688582.1">
    <property type="nucleotide sequence ID" value="NZ_FUZU01000003.1"/>
</dbReference>
<organism evidence="4 5">
    <name type="scientific">Ohtaekwangia koreensis</name>
    <dbReference type="NCBI Taxonomy" id="688867"/>
    <lineage>
        <taxon>Bacteria</taxon>
        <taxon>Pseudomonadati</taxon>
        <taxon>Bacteroidota</taxon>
        <taxon>Cytophagia</taxon>
        <taxon>Cytophagales</taxon>
        <taxon>Fulvivirgaceae</taxon>
        <taxon>Ohtaekwangia</taxon>
    </lineage>
</organism>
<dbReference type="InterPro" id="IPR046947">
    <property type="entry name" value="LytR-like"/>
</dbReference>
<dbReference type="InterPro" id="IPR011006">
    <property type="entry name" value="CheY-like_superfamily"/>
</dbReference>
<evidence type="ECO:0000313" key="4">
    <source>
        <dbReference type="EMBL" id="SKC81772.1"/>
    </source>
</evidence>
<protein>
    <submittedName>
        <fullName evidence="4">Two component transcriptional regulator, LytTR family</fullName>
    </submittedName>
</protein>
<feature type="domain" description="Response regulatory" evidence="2">
    <location>
        <begin position="3"/>
        <end position="114"/>
    </location>
</feature>
<evidence type="ECO:0000259" key="3">
    <source>
        <dbReference type="PROSITE" id="PS50930"/>
    </source>
</evidence>
<evidence type="ECO:0000313" key="5">
    <source>
        <dbReference type="Proteomes" id="UP000190961"/>
    </source>
</evidence>
<dbReference type="PANTHER" id="PTHR37299:SF1">
    <property type="entry name" value="STAGE 0 SPORULATION PROTEIN A HOMOLOG"/>
    <property type="match status" value="1"/>
</dbReference>
<reference evidence="4 5" key="1">
    <citation type="submission" date="2017-02" db="EMBL/GenBank/DDBJ databases">
        <authorList>
            <person name="Peterson S.W."/>
        </authorList>
    </citation>
    <scope>NUCLEOTIDE SEQUENCE [LARGE SCALE GENOMIC DNA]</scope>
    <source>
        <strain evidence="4 5">DSM 25262</strain>
    </source>
</reference>
<proteinExistence type="predicted"/>
<dbReference type="EMBL" id="FUZU01000003">
    <property type="protein sequence ID" value="SKC81772.1"/>
    <property type="molecule type" value="Genomic_DNA"/>
</dbReference>
<dbReference type="InterPro" id="IPR001789">
    <property type="entry name" value="Sig_transdc_resp-reg_receiver"/>
</dbReference>
<dbReference type="Pfam" id="PF04397">
    <property type="entry name" value="LytTR"/>
    <property type="match status" value="1"/>
</dbReference>
<dbReference type="AlphaFoldDB" id="A0A1T5M0N0"/>